<comment type="function">
    <text evidence="4 5">Required for flagellar hook formation. May act as a scaffolding protein.</text>
</comment>
<reference evidence="9" key="1">
    <citation type="submission" date="2016-10" db="EMBL/GenBank/DDBJ databases">
        <authorList>
            <person name="Varghese N."/>
            <person name="Submissions S."/>
        </authorList>
    </citation>
    <scope>NUCLEOTIDE SEQUENCE [LARGE SCALE GENOMIC DNA]</scope>
    <source>
        <strain evidence="9">DSM 3384</strain>
    </source>
</reference>
<dbReference type="Pfam" id="PF13860">
    <property type="entry name" value="FlgD_ig"/>
    <property type="match status" value="2"/>
</dbReference>
<feature type="compositionally biased region" description="Polar residues" evidence="6">
    <location>
        <begin position="1"/>
        <end position="19"/>
    </location>
</feature>
<evidence type="ECO:0000256" key="4">
    <source>
        <dbReference type="ARBA" id="ARBA00024746"/>
    </source>
</evidence>
<evidence type="ECO:0000313" key="8">
    <source>
        <dbReference type="EMBL" id="SDT85883.1"/>
    </source>
</evidence>
<keyword evidence="3 5" id="KW-1005">Bacterial flagellum biogenesis</keyword>
<dbReference type="InterPro" id="IPR005648">
    <property type="entry name" value="FlgD"/>
</dbReference>
<dbReference type="GO" id="GO:0044781">
    <property type="term" value="P:bacterial-type flagellum organization"/>
    <property type="evidence" value="ECO:0007669"/>
    <property type="project" value="UniProtKB-UniRule"/>
</dbReference>
<evidence type="ECO:0000256" key="1">
    <source>
        <dbReference type="ARBA" id="ARBA00010577"/>
    </source>
</evidence>
<keyword evidence="9" id="KW-1185">Reference proteome</keyword>
<protein>
    <recommendedName>
        <fullName evidence="2 5">Basal-body rod modification protein FlgD</fullName>
    </recommendedName>
</protein>
<keyword evidence="8" id="KW-0969">Cilium</keyword>
<accession>A0A1H2DSM9</accession>
<organism evidence="8 9">
    <name type="scientific">Desulfobacula phenolica</name>
    <dbReference type="NCBI Taxonomy" id="90732"/>
    <lineage>
        <taxon>Bacteria</taxon>
        <taxon>Pseudomonadati</taxon>
        <taxon>Thermodesulfobacteriota</taxon>
        <taxon>Desulfobacteria</taxon>
        <taxon>Desulfobacterales</taxon>
        <taxon>Desulfobacteraceae</taxon>
        <taxon>Desulfobacula</taxon>
    </lineage>
</organism>
<feature type="compositionally biased region" description="Basic and acidic residues" evidence="6">
    <location>
        <begin position="20"/>
        <end position="30"/>
    </location>
</feature>
<dbReference type="Pfam" id="PF03963">
    <property type="entry name" value="FlgD"/>
    <property type="match status" value="1"/>
</dbReference>
<evidence type="ECO:0000313" key="9">
    <source>
        <dbReference type="Proteomes" id="UP000199608"/>
    </source>
</evidence>
<proteinExistence type="inferred from homology"/>
<feature type="region of interest" description="Disordered" evidence="6">
    <location>
        <begin position="1"/>
        <end position="30"/>
    </location>
</feature>
<dbReference type="RefSeq" id="WP_092230284.1">
    <property type="nucleotide sequence ID" value="NZ_FNLL01000002.1"/>
</dbReference>
<dbReference type="Gene3D" id="2.60.40.4070">
    <property type="match status" value="2"/>
</dbReference>
<dbReference type="Proteomes" id="UP000199608">
    <property type="component" value="Unassembled WGS sequence"/>
</dbReference>
<evidence type="ECO:0000259" key="7">
    <source>
        <dbReference type="Pfam" id="PF13860"/>
    </source>
</evidence>
<evidence type="ECO:0000256" key="2">
    <source>
        <dbReference type="ARBA" id="ARBA00016013"/>
    </source>
</evidence>
<comment type="similarity">
    <text evidence="1 5">Belongs to the FlgD family.</text>
</comment>
<evidence type="ECO:0000256" key="6">
    <source>
        <dbReference type="SAM" id="MobiDB-lite"/>
    </source>
</evidence>
<dbReference type="AlphaFoldDB" id="A0A1H2DSM9"/>
<evidence type="ECO:0000256" key="3">
    <source>
        <dbReference type="ARBA" id="ARBA00022795"/>
    </source>
</evidence>
<gene>
    <name evidence="8" type="ORF">SAMN04487931_102107</name>
</gene>
<dbReference type="InterPro" id="IPR025965">
    <property type="entry name" value="FlgD/Vpr_Ig-like"/>
</dbReference>
<evidence type="ECO:0000256" key="5">
    <source>
        <dbReference type="RuleBase" id="RU362076"/>
    </source>
</evidence>
<name>A0A1H2DSM9_9BACT</name>
<feature type="domain" description="FlgD/Vpr Ig-like" evidence="7">
    <location>
        <begin position="110"/>
        <end position="180"/>
    </location>
</feature>
<keyword evidence="8" id="KW-0966">Cell projection</keyword>
<keyword evidence="8" id="KW-0282">Flagellum</keyword>
<feature type="domain" description="FlgD/Vpr Ig-like" evidence="7">
    <location>
        <begin position="268"/>
        <end position="328"/>
    </location>
</feature>
<dbReference type="Gene3D" id="2.30.30.910">
    <property type="match status" value="1"/>
</dbReference>
<sequence>MSVISTGNSSLDQITNSYKSSEKGKTEKEDALGRDTFLTMLVAQLQNQDPLNPQDGADFSAQLAQFSQLEQLININESMGGLTEAYGEGSEGDAMGYIGKQVTGNVDAMTVDEGSVSGGFYALDKSADVMITITDADGNTVKTLLEGQQGSGSHTIAWDGTDNAGNAVADGSYKYSVMANAGYGYATVPSSITGTVEGVAYNDGKAYLVVQGVLLDPQSLTAVSDAGKAIESGSADSALSYLGKTVSSDLPIVLVEDGAVSGEELAFHLDAQENAIVKIYDASDELVRTIQLASDDTADGENKVQWDGVADSGEKVSDGLYYYTVQTDAGLVKNPVSDEVSGIKYINGTQYLVLNDSGRLAAISSITGIN</sequence>
<dbReference type="EMBL" id="FNLL01000002">
    <property type="protein sequence ID" value="SDT85883.1"/>
    <property type="molecule type" value="Genomic_DNA"/>
</dbReference>